<dbReference type="Proteomes" id="UP001189429">
    <property type="component" value="Unassembled WGS sequence"/>
</dbReference>
<organism evidence="1 2">
    <name type="scientific">Prorocentrum cordatum</name>
    <dbReference type="NCBI Taxonomy" id="2364126"/>
    <lineage>
        <taxon>Eukaryota</taxon>
        <taxon>Sar</taxon>
        <taxon>Alveolata</taxon>
        <taxon>Dinophyceae</taxon>
        <taxon>Prorocentrales</taxon>
        <taxon>Prorocentraceae</taxon>
        <taxon>Prorocentrum</taxon>
    </lineage>
</organism>
<dbReference type="EMBL" id="CAUYUJ010022010">
    <property type="protein sequence ID" value="CAK0908417.1"/>
    <property type="molecule type" value="Genomic_DNA"/>
</dbReference>
<protein>
    <submittedName>
        <fullName evidence="1">Uncharacterized protein</fullName>
    </submittedName>
</protein>
<gene>
    <name evidence="1" type="ORF">PCOR1329_LOCUS83099</name>
</gene>
<reference evidence="1" key="1">
    <citation type="submission" date="2023-10" db="EMBL/GenBank/DDBJ databases">
        <authorList>
            <person name="Chen Y."/>
            <person name="Shah S."/>
            <person name="Dougan E. K."/>
            <person name="Thang M."/>
            <person name="Chan C."/>
        </authorList>
    </citation>
    <scope>NUCLEOTIDE SEQUENCE [LARGE SCALE GENOMIC DNA]</scope>
</reference>
<feature type="non-terminal residue" evidence="1">
    <location>
        <position position="644"/>
    </location>
</feature>
<name>A0ABN9Y759_9DINO</name>
<evidence type="ECO:0000313" key="2">
    <source>
        <dbReference type="Proteomes" id="UP001189429"/>
    </source>
</evidence>
<keyword evidence="2" id="KW-1185">Reference proteome</keyword>
<comment type="caution">
    <text evidence="1">The sequence shown here is derived from an EMBL/GenBank/DDBJ whole genome shotgun (WGS) entry which is preliminary data.</text>
</comment>
<proteinExistence type="predicted"/>
<dbReference type="InterPro" id="IPR011010">
    <property type="entry name" value="DNA_brk_join_enz"/>
</dbReference>
<feature type="non-terminal residue" evidence="1">
    <location>
        <position position="1"/>
    </location>
</feature>
<evidence type="ECO:0000313" key="1">
    <source>
        <dbReference type="EMBL" id="CAK0908417.1"/>
    </source>
</evidence>
<dbReference type="SUPFAM" id="SSF56349">
    <property type="entry name" value="DNA breaking-rejoining enzymes"/>
    <property type="match status" value="1"/>
</dbReference>
<sequence>AKNVWRLRAALGSLLRRKWVTGYALRAVFGRITWMGMLRREALTTLHACYAFVEVFEGRPGRLWDSAARELITVRNLLPILQADLTAGWYSTIARSDAAPEGRGVARQQLEATVVASCARFSERWRFKVAGAQAARERSLACGSASEKMAATKNGYRAADADPDAAETPLKHVEPFPNHIVGPLADPILDSGRVLAEAPEEVSEDPEGFAVRFEEVPADITDSPAWRPSAAVQVSGGDNILFLGGGSPQNGTHRTQSAAGGMAGSAGGACCAGPRWALLLAVAAVATAGPVGADAARKSRVPSAGAAVAQRQKLAQQARSSRPLLAGLTLLETLAIRANTERSYLQMLNNFVQWCQQHRQDWRTYEELDLVLSSYFSDHYLLGTACNIGSQTLAAIAHVTPSLLKQTVSVLARTRLPLPRPAVYAIAGWLISHGQLGMACWVVLAFAAYLRPAEAQGLTHESLVPPAPAAGAGYSRWALLMHPLERGVAGKTGHYDDSVLIDQAPLWPVLAAMRLATPPGASLWSFSLDELTAQFSSACQALKLSSLRPHLYSLRHGGASDDLLTGRRTPLEVQRRGRWAVASSMRRHGKEGSLLDEMARVNADVFAFGALVEANLCSLLEHGFSRMNLCGQVPATVLPTLGPV</sequence>
<accession>A0ABN9Y759</accession>